<dbReference type="EMBL" id="GL379939">
    <property type="protein sequence ID" value="EGT36884.1"/>
    <property type="molecule type" value="Genomic_DNA"/>
</dbReference>
<accession>G0NSP4</accession>
<name>G0NSP4_CAEBE</name>
<keyword evidence="1" id="KW-0812">Transmembrane</keyword>
<sequence length="65" mass="7688">MYNNVTYTYTEEEANFGYTLFAALLMLSFLGLIIFIANRHNHPLEEEETDEKTMESLRKVDMFQC</sequence>
<proteinExistence type="predicted"/>
<dbReference type="InParanoid" id="G0NSP4"/>
<keyword evidence="1" id="KW-1133">Transmembrane helix</keyword>
<keyword evidence="3" id="KW-1185">Reference proteome</keyword>
<reference evidence="3" key="1">
    <citation type="submission" date="2011-07" db="EMBL/GenBank/DDBJ databases">
        <authorList>
            <consortium name="Caenorhabditis brenneri Sequencing and Analysis Consortium"/>
            <person name="Wilson R.K."/>
        </authorList>
    </citation>
    <scope>NUCLEOTIDE SEQUENCE [LARGE SCALE GENOMIC DNA]</scope>
    <source>
        <strain evidence="3">PB2801</strain>
    </source>
</reference>
<dbReference type="HOGENOM" id="CLU_2851744_0_0_1"/>
<feature type="transmembrane region" description="Helical" evidence="1">
    <location>
        <begin position="16"/>
        <end position="37"/>
    </location>
</feature>
<organism evidence="3">
    <name type="scientific">Caenorhabditis brenneri</name>
    <name type="common">Nematode worm</name>
    <dbReference type="NCBI Taxonomy" id="135651"/>
    <lineage>
        <taxon>Eukaryota</taxon>
        <taxon>Metazoa</taxon>
        <taxon>Ecdysozoa</taxon>
        <taxon>Nematoda</taxon>
        <taxon>Chromadorea</taxon>
        <taxon>Rhabditida</taxon>
        <taxon>Rhabditina</taxon>
        <taxon>Rhabditomorpha</taxon>
        <taxon>Rhabditoidea</taxon>
        <taxon>Rhabditidae</taxon>
        <taxon>Peloderinae</taxon>
        <taxon>Caenorhabditis</taxon>
    </lineage>
</organism>
<protein>
    <submittedName>
        <fullName evidence="2">Uncharacterized protein</fullName>
    </submittedName>
</protein>
<evidence type="ECO:0000313" key="3">
    <source>
        <dbReference type="Proteomes" id="UP000008068"/>
    </source>
</evidence>
<dbReference type="AlphaFoldDB" id="G0NSP4"/>
<gene>
    <name evidence="2" type="ORF">CAEBREN_12192</name>
</gene>
<keyword evidence="1" id="KW-0472">Membrane</keyword>
<dbReference type="Proteomes" id="UP000008068">
    <property type="component" value="Unassembled WGS sequence"/>
</dbReference>
<evidence type="ECO:0000313" key="2">
    <source>
        <dbReference type="EMBL" id="EGT36884.1"/>
    </source>
</evidence>
<evidence type="ECO:0000256" key="1">
    <source>
        <dbReference type="SAM" id="Phobius"/>
    </source>
</evidence>